<feature type="domain" description="FIST C-domain" evidence="2">
    <location>
        <begin position="220"/>
        <end position="358"/>
    </location>
</feature>
<accession>A0ABW9JJ51</accession>
<evidence type="ECO:0000313" key="3">
    <source>
        <dbReference type="EMBL" id="MFN0292455.1"/>
    </source>
</evidence>
<dbReference type="SMART" id="SM00897">
    <property type="entry name" value="FIST"/>
    <property type="match status" value="1"/>
</dbReference>
<gene>
    <name evidence="3" type="ORF">E5L68_013705</name>
</gene>
<proteinExistence type="predicted"/>
<feature type="domain" description="FIST" evidence="1">
    <location>
        <begin position="26"/>
        <end position="219"/>
    </location>
</feature>
<sequence length="380" mass="41590">MKIASFLFERNSFCREINTDGLLYDEAELVIGFGLKDLVTNKSNFKKIKEKFPNATLVLCSSAGEIYHDTVFNNSISLIAITFTTTLVKTFKVNGKEFNSSFDAGAALIKKFPKSELKLVMVFSDGGIVNGSELVKGINAFKGANILVTGGLAGDGTNFNETVVGLNQLPKSGSIVGIGFYGNQLQVSHGSMGGWESFGLERIVTKASGNILYKIDGKNVLELYKSYLGKYSEKLPGSALLFPLSIHSEKESKPIVRTILSIDEENQSMVFAGDIPEGSRVRFMRSNFDRLIDAASQAASACLEMNNFKPKLALLISCVGRKLVLDNRTEEEIEVVSEILGEETIISGFYSYGELSPLRPMEDCVLHNQTMTITCLSEID</sequence>
<dbReference type="SMART" id="SM01204">
    <property type="entry name" value="FIST_C"/>
    <property type="match status" value="1"/>
</dbReference>
<evidence type="ECO:0000259" key="2">
    <source>
        <dbReference type="SMART" id="SM01204"/>
    </source>
</evidence>
<reference evidence="3 4" key="1">
    <citation type="submission" date="2024-12" db="EMBL/GenBank/DDBJ databases">
        <authorList>
            <person name="Hu S."/>
        </authorList>
    </citation>
    <scope>NUCLEOTIDE SEQUENCE [LARGE SCALE GENOMIC DNA]</scope>
    <source>
        <strain evidence="3 4">P-25</strain>
    </source>
</reference>
<dbReference type="EMBL" id="SRMP02000023">
    <property type="protein sequence ID" value="MFN0292455.1"/>
    <property type="molecule type" value="Genomic_DNA"/>
</dbReference>
<dbReference type="Proteomes" id="UP001517367">
    <property type="component" value="Unassembled WGS sequence"/>
</dbReference>
<dbReference type="Pfam" id="PF08495">
    <property type="entry name" value="FIST"/>
    <property type="match status" value="1"/>
</dbReference>
<dbReference type="InterPro" id="IPR019494">
    <property type="entry name" value="FIST_C"/>
</dbReference>
<evidence type="ECO:0000313" key="4">
    <source>
        <dbReference type="Proteomes" id="UP001517367"/>
    </source>
</evidence>
<dbReference type="Pfam" id="PF10442">
    <property type="entry name" value="FIST_C"/>
    <property type="match status" value="1"/>
</dbReference>
<dbReference type="RefSeq" id="WP_138728501.1">
    <property type="nucleotide sequence ID" value="NZ_SRMP02000023.1"/>
</dbReference>
<dbReference type="PANTHER" id="PTHR40252">
    <property type="entry name" value="BLR0328 PROTEIN"/>
    <property type="match status" value="1"/>
</dbReference>
<evidence type="ECO:0000259" key="1">
    <source>
        <dbReference type="SMART" id="SM00897"/>
    </source>
</evidence>
<keyword evidence="4" id="KW-1185">Reference proteome</keyword>
<name>A0ABW9JJ51_9SPHI</name>
<dbReference type="InterPro" id="IPR013702">
    <property type="entry name" value="FIST_domain_N"/>
</dbReference>
<dbReference type="PANTHER" id="PTHR40252:SF2">
    <property type="entry name" value="BLR0328 PROTEIN"/>
    <property type="match status" value="1"/>
</dbReference>
<comment type="caution">
    <text evidence="3">The sequence shown here is derived from an EMBL/GenBank/DDBJ whole genome shotgun (WGS) entry which is preliminary data.</text>
</comment>
<protein>
    <submittedName>
        <fullName evidence="3">FIST signal transduction protein</fullName>
    </submittedName>
</protein>
<organism evidence="3 4">
    <name type="scientific">Pedobacter helvus</name>
    <dbReference type="NCBI Taxonomy" id="2563444"/>
    <lineage>
        <taxon>Bacteria</taxon>
        <taxon>Pseudomonadati</taxon>
        <taxon>Bacteroidota</taxon>
        <taxon>Sphingobacteriia</taxon>
        <taxon>Sphingobacteriales</taxon>
        <taxon>Sphingobacteriaceae</taxon>
        <taxon>Pedobacter</taxon>
    </lineage>
</organism>